<proteinExistence type="predicted"/>
<dbReference type="EMBL" id="CP060790">
    <property type="protein sequence ID" value="QNP57907.1"/>
    <property type="molecule type" value="Genomic_DNA"/>
</dbReference>
<dbReference type="Proteomes" id="UP000516057">
    <property type="component" value="Chromosome"/>
</dbReference>
<dbReference type="KEGG" id="amon:H9L24_12335"/>
<evidence type="ECO:0000313" key="1">
    <source>
        <dbReference type="EMBL" id="QNP57907.1"/>
    </source>
</evidence>
<dbReference type="RefSeq" id="WP_187734907.1">
    <property type="nucleotide sequence ID" value="NZ_CP060790.1"/>
</dbReference>
<protein>
    <submittedName>
        <fullName evidence="1">YXWGXW repeat-containing protein</fullName>
    </submittedName>
</protein>
<reference evidence="1 2" key="1">
    <citation type="submission" date="2020-08" db="EMBL/GenBank/DDBJ databases">
        <title>Genome sequence of Acidovorax monticola KACC 19171T.</title>
        <authorList>
            <person name="Hyun D.-W."/>
            <person name="Bae J.-W."/>
        </authorList>
    </citation>
    <scope>NUCLEOTIDE SEQUENCE [LARGE SCALE GENOMIC DNA]</scope>
    <source>
        <strain evidence="1 2">KACC 19171</strain>
    </source>
</reference>
<name>A0A7H0HBJ1_9BURK</name>
<dbReference type="PROSITE" id="PS51257">
    <property type="entry name" value="PROKAR_LIPOPROTEIN"/>
    <property type="match status" value="1"/>
</dbReference>
<gene>
    <name evidence="1" type="ORF">H9L24_12335</name>
</gene>
<sequence>MSVAKLPHAAPGHRLWRAALSVAVLGSGLLLAGCVVAPVGTYPVDNGTVVVAPYGPPPVQTEIVPVAPSPVSVWISGYWGWGGGRYHWNPGYWGTPPRPGYGWYPHRWSQGPRGNWHMQGGHWGPR</sequence>
<organism evidence="1 2">
    <name type="scientific">Paenacidovorax monticola</name>
    <dbReference type="NCBI Taxonomy" id="1926868"/>
    <lineage>
        <taxon>Bacteria</taxon>
        <taxon>Pseudomonadati</taxon>
        <taxon>Pseudomonadota</taxon>
        <taxon>Betaproteobacteria</taxon>
        <taxon>Burkholderiales</taxon>
        <taxon>Comamonadaceae</taxon>
        <taxon>Paenacidovorax</taxon>
    </lineage>
</organism>
<keyword evidence="2" id="KW-1185">Reference proteome</keyword>
<accession>A0A7H0HBJ1</accession>
<evidence type="ECO:0000313" key="2">
    <source>
        <dbReference type="Proteomes" id="UP000516057"/>
    </source>
</evidence>
<dbReference type="AlphaFoldDB" id="A0A7H0HBJ1"/>